<keyword evidence="2" id="KW-1185">Reference proteome</keyword>
<evidence type="ECO:0000313" key="2">
    <source>
        <dbReference type="Proteomes" id="UP000323597"/>
    </source>
</evidence>
<protein>
    <submittedName>
        <fullName evidence="1">Uncharacterized protein</fullName>
    </submittedName>
</protein>
<name>A0A5D2XBW1_GOSMU</name>
<proteinExistence type="predicted"/>
<sequence>MSPGFRRTSNVFSSLLFMVDEGCIVMFSSFCGDQDTLRIRHWNEEFEQHRKQPLAKLEFADWVWKLSAFYHICFVFGSTYAPTLYTFSTHEI</sequence>
<evidence type="ECO:0000313" key="1">
    <source>
        <dbReference type="EMBL" id="TYJ11373.1"/>
    </source>
</evidence>
<dbReference type="EMBL" id="CM017646">
    <property type="protein sequence ID" value="TYJ11373.1"/>
    <property type="molecule type" value="Genomic_DNA"/>
</dbReference>
<dbReference type="AlphaFoldDB" id="A0A5D2XBW1"/>
<reference evidence="1 2" key="1">
    <citation type="submission" date="2019-07" db="EMBL/GenBank/DDBJ databases">
        <title>WGS assembly of Gossypium mustelinum.</title>
        <authorList>
            <person name="Chen Z.J."/>
            <person name="Sreedasyam A."/>
            <person name="Ando A."/>
            <person name="Song Q."/>
            <person name="De L."/>
            <person name="Hulse-Kemp A."/>
            <person name="Ding M."/>
            <person name="Ye W."/>
            <person name="Kirkbride R."/>
            <person name="Jenkins J."/>
            <person name="Plott C."/>
            <person name="Lovell J."/>
            <person name="Lin Y.-M."/>
            <person name="Vaughn R."/>
            <person name="Liu B."/>
            <person name="Li W."/>
            <person name="Simpson S."/>
            <person name="Scheffler B."/>
            <person name="Saski C."/>
            <person name="Grover C."/>
            <person name="Hu G."/>
            <person name="Conover J."/>
            <person name="Carlson J."/>
            <person name="Shu S."/>
            <person name="Boston L."/>
            <person name="Williams M."/>
            <person name="Peterson D."/>
            <person name="Mcgee K."/>
            <person name="Jones D."/>
            <person name="Wendel J."/>
            <person name="Stelly D."/>
            <person name="Grimwood J."/>
            <person name="Schmutz J."/>
        </authorList>
    </citation>
    <scope>NUCLEOTIDE SEQUENCE [LARGE SCALE GENOMIC DNA]</scope>
    <source>
        <strain evidence="1">1408120.09</strain>
    </source>
</reference>
<gene>
    <name evidence="1" type="ORF">E1A91_A11G271900v1</name>
</gene>
<organism evidence="1 2">
    <name type="scientific">Gossypium mustelinum</name>
    <name type="common">Cotton</name>
    <name type="synonym">Gossypium caicoense</name>
    <dbReference type="NCBI Taxonomy" id="34275"/>
    <lineage>
        <taxon>Eukaryota</taxon>
        <taxon>Viridiplantae</taxon>
        <taxon>Streptophyta</taxon>
        <taxon>Embryophyta</taxon>
        <taxon>Tracheophyta</taxon>
        <taxon>Spermatophyta</taxon>
        <taxon>Magnoliopsida</taxon>
        <taxon>eudicotyledons</taxon>
        <taxon>Gunneridae</taxon>
        <taxon>Pentapetalae</taxon>
        <taxon>rosids</taxon>
        <taxon>malvids</taxon>
        <taxon>Malvales</taxon>
        <taxon>Malvaceae</taxon>
        <taxon>Malvoideae</taxon>
        <taxon>Gossypium</taxon>
    </lineage>
</organism>
<dbReference type="Proteomes" id="UP000323597">
    <property type="component" value="Chromosome A11"/>
</dbReference>
<accession>A0A5D2XBW1</accession>